<dbReference type="EMBL" id="CP061038">
    <property type="protein sequence ID" value="QNQ09832.1"/>
    <property type="molecule type" value="Genomic_DNA"/>
</dbReference>
<dbReference type="AlphaFoldDB" id="A0A7H0LJH9"/>
<dbReference type="Proteomes" id="UP000516148">
    <property type="component" value="Chromosome"/>
</dbReference>
<evidence type="ECO:0000313" key="2">
    <source>
        <dbReference type="EMBL" id="QNQ09832.1"/>
    </source>
</evidence>
<sequence>MLDATCPNCGAAIHFRSADLPARVCGYCRSLVMRNGDQIEVIGQVAEVPEDVSPLQIGTRGSDGGIGFELIGRVRWRWSDGGWNEWLALFDDGSSAWLGEAMGRYMLLRVVEHGATRTDAVKRLRERQKIVLGTTATIDGIEYRVTDIKDVTCVASEGELPFGAMVGLKIVSVDLMAADGHCASLQKEDGEVSVYAGRYVSLAELRATHLRAFDGWPMPQYAA</sequence>
<evidence type="ECO:0000313" key="3">
    <source>
        <dbReference type="Proteomes" id="UP000516148"/>
    </source>
</evidence>
<dbReference type="KEGG" id="spap:H3Z74_00800"/>
<name>A0A7H0LJH9_9SPHN</name>
<dbReference type="Pfam" id="PF13785">
    <property type="entry name" value="DUF4178"/>
    <property type="match status" value="1"/>
</dbReference>
<proteinExistence type="predicted"/>
<feature type="domain" description="DUF4178" evidence="1">
    <location>
        <begin position="56"/>
        <end position="201"/>
    </location>
</feature>
<organism evidence="2 3">
    <name type="scientific">Sphingomonas alpina</name>
    <dbReference type="NCBI Taxonomy" id="653931"/>
    <lineage>
        <taxon>Bacteria</taxon>
        <taxon>Pseudomonadati</taxon>
        <taxon>Pseudomonadota</taxon>
        <taxon>Alphaproteobacteria</taxon>
        <taxon>Sphingomonadales</taxon>
        <taxon>Sphingomonadaceae</taxon>
        <taxon>Sphingomonas</taxon>
    </lineage>
</organism>
<dbReference type="RefSeq" id="WP_187762141.1">
    <property type="nucleotide sequence ID" value="NZ_CP061038.1"/>
</dbReference>
<dbReference type="InterPro" id="IPR025235">
    <property type="entry name" value="DUF4178"/>
</dbReference>
<evidence type="ECO:0000259" key="1">
    <source>
        <dbReference type="Pfam" id="PF13785"/>
    </source>
</evidence>
<accession>A0A7H0LJH9</accession>
<reference evidence="2 3" key="1">
    <citation type="submission" date="2020-09" db="EMBL/GenBank/DDBJ databases">
        <title>Sphingomonas sp., a new species isolated from pork steak.</title>
        <authorList>
            <person name="Heidler von Heilborn D."/>
        </authorList>
    </citation>
    <scope>NUCLEOTIDE SEQUENCE [LARGE SCALE GENOMIC DNA]</scope>
    <source>
        <strain evidence="3">S8-3T</strain>
    </source>
</reference>
<protein>
    <submittedName>
        <fullName evidence="2">DUF4178 domain-containing protein</fullName>
    </submittedName>
</protein>
<gene>
    <name evidence="2" type="ORF">H3Z74_00800</name>
</gene>
<keyword evidence="3" id="KW-1185">Reference proteome</keyword>